<dbReference type="PANTHER" id="PTHR40274:SF3">
    <property type="entry name" value="VIRGINIAMYCIN B LYASE"/>
    <property type="match status" value="1"/>
</dbReference>
<feature type="chain" id="PRO_5042840203" evidence="1">
    <location>
        <begin position="19"/>
        <end position="350"/>
    </location>
</feature>
<accession>A0AAQ3LX92</accession>
<dbReference type="InterPro" id="IPR015943">
    <property type="entry name" value="WD40/YVTN_repeat-like_dom_sf"/>
</dbReference>
<feature type="signal peptide" evidence="1">
    <location>
        <begin position="1"/>
        <end position="18"/>
    </location>
</feature>
<evidence type="ECO:0000256" key="1">
    <source>
        <dbReference type="SAM" id="SignalP"/>
    </source>
</evidence>
<dbReference type="EMBL" id="CP138580">
    <property type="protein sequence ID" value="WPG97563.1"/>
    <property type="molecule type" value="Genomic_DNA"/>
</dbReference>
<organism evidence="2 3">
    <name type="scientific">Acrodontium crateriforme</name>
    <dbReference type="NCBI Taxonomy" id="150365"/>
    <lineage>
        <taxon>Eukaryota</taxon>
        <taxon>Fungi</taxon>
        <taxon>Dikarya</taxon>
        <taxon>Ascomycota</taxon>
        <taxon>Pezizomycotina</taxon>
        <taxon>Dothideomycetes</taxon>
        <taxon>Dothideomycetidae</taxon>
        <taxon>Mycosphaerellales</taxon>
        <taxon>Teratosphaeriaceae</taxon>
        <taxon>Acrodontium</taxon>
    </lineage>
</organism>
<dbReference type="SUPFAM" id="SSF101898">
    <property type="entry name" value="NHL repeat"/>
    <property type="match status" value="1"/>
</dbReference>
<dbReference type="SUPFAM" id="SSF63825">
    <property type="entry name" value="YWTD domain"/>
    <property type="match status" value="1"/>
</dbReference>
<dbReference type="PANTHER" id="PTHR40274">
    <property type="entry name" value="VIRGINIAMYCIN B LYASE"/>
    <property type="match status" value="1"/>
</dbReference>
<sequence>MRSFLVSACAAILSVCNGAPTANSRFTYFNALTPLSGPCDLTTGPDGAIWYDTFLSSKIGRIDPITGKVDEFDIPYTLPPLPTSVLPSQLQGRASLACAIQPGKDGNIYAASGVRNEFVRVNVKTKKVDVFPTGNVLGNLQPFNDITAADDGMYFTQTTQGLLTFFDYKTENTTSYTVPTPLGNPVGVFIPEDGNVWTCEFIGQKIAKFDVQTKQFAEYPVPLSLAGPVVVRAGLGEWIYFTAFLGNSIGAINIYTGELKTLQNDVPLNFPVEDTIDKQGNVWFSTFTQTTLNYVNPTTGHVTHIEQPDTLITVPVSLIPAANVAIHYDDGTDAIWFTDLALNRIGKYQL</sequence>
<reference evidence="2 3" key="1">
    <citation type="submission" date="2023-11" db="EMBL/GenBank/DDBJ databases">
        <title>An acidophilic fungus is an integral part of prey digestion in a carnivorous sundew plant.</title>
        <authorList>
            <person name="Tsai I.J."/>
        </authorList>
    </citation>
    <scope>NUCLEOTIDE SEQUENCE [LARGE SCALE GENOMIC DNA]</scope>
    <source>
        <strain evidence="2">169a</strain>
    </source>
</reference>
<keyword evidence="1" id="KW-0732">Signal</keyword>
<keyword evidence="3" id="KW-1185">Reference proteome</keyword>
<dbReference type="AlphaFoldDB" id="A0AAQ3LX92"/>
<dbReference type="Pfam" id="PF24684">
    <property type="entry name" value="Vgb_lyase"/>
    <property type="match status" value="1"/>
</dbReference>
<evidence type="ECO:0000313" key="3">
    <source>
        <dbReference type="Proteomes" id="UP001303373"/>
    </source>
</evidence>
<gene>
    <name evidence="2" type="ORF">R9X50_00034000</name>
</gene>
<dbReference type="Gene3D" id="2.130.10.10">
    <property type="entry name" value="YVTN repeat-like/Quinoprotein amine dehydrogenase"/>
    <property type="match status" value="2"/>
</dbReference>
<evidence type="ECO:0000313" key="2">
    <source>
        <dbReference type="EMBL" id="WPG97563.1"/>
    </source>
</evidence>
<name>A0AAQ3LX92_9PEZI</name>
<dbReference type="Proteomes" id="UP001303373">
    <property type="component" value="Chromosome 1"/>
</dbReference>
<dbReference type="InterPro" id="IPR051344">
    <property type="entry name" value="Vgb"/>
</dbReference>
<proteinExistence type="predicted"/>
<protein>
    <submittedName>
        <fullName evidence="2">Uncharacterized protein</fullName>
    </submittedName>
</protein>